<protein>
    <submittedName>
        <fullName evidence="1">DUF4364 family protein</fullName>
    </submittedName>
</protein>
<evidence type="ECO:0000313" key="2">
    <source>
        <dbReference type="Proteomes" id="UP000709351"/>
    </source>
</evidence>
<dbReference type="RefSeq" id="WP_009534018.1">
    <property type="nucleotide sequence ID" value="NZ_CAUSUX010000004.1"/>
</dbReference>
<evidence type="ECO:0000313" key="1">
    <source>
        <dbReference type="EMBL" id="MBF1283375.1"/>
    </source>
</evidence>
<dbReference type="InterPro" id="IPR036388">
    <property type="entry name" value="WH-like_DNA-bd_sf"/>
</dbReference>
<dbReference type="InterPro" id="IPR036390">
    <property type="entry name" value="WH_DNA-bd_sf"/>
</dbReference>
<dbReference type="SUPFAM" id="SSF46785">
    <property type="entry name" value="Winged helix' DNA-binding domain"/>
    <property type="match status" value="1"/>
</dbReference>
<accession>A0A930DRK3</accession>
<organism evidence="1 2">
    <name type="scientific">Oribacterium parvum</name>
    <dbReference type="NCBI Taxonomy" id="1501329"/>
    <lineage>
        <taxon>Bacteria</taxon>
        <taxon>Bacillati</taxon>
        <taxon>Bacillota</taxon>
        <taxon>Clostridia</taxon>
        <taxon>Lachnospirales</taxon>
        <taxon>Lachnospiraceae</taxon>
        <taxon>Oribacterium</taxon>
    </lineage>
</organism>
<comment type="caution">
    <text evidence="1">The sequence shown here is derived from an EMBL/GenBank/DDBJ whole genome shotgun (WGS) entry which is preliminary data.</text>
</comment>
<dbReference type="AlphaFoldDB" id="A0A930DRK3"/>
<dbReference type="Gene3D" id="1.10.10.10">
    <property type="entry name" value="Winged helix-like DNA-binding domain superfamily/Winged helix DNA-binding domain"/>
    <property type="match status" value="1"/>
</dbReference>
<sequence length="177" mass="20607">MNTEALTQYKLMILYLLHSVSYPLSNSQLSGFFLDNEYTTYFTLQQCISDLVEAHLISSHQSRSTTRYEISDEGKQTLQFFENEIPSIVKDDMEQFLSKNKLRLQHESSVYTDYSQTDKQDFSVQLELRESSSLLCRLDLDVPDEEIAQAICKAWKKKSGKIYSFLLSELVEDEENK</sequence>
<proteinExistence type="predicted"/>
<dbReference type="Proteomes" id="UP000709351">
    <property type="component" value="Unassembled WGS sequence"/>
</dbReference>
<dbReference type="InterPro" id="IPR025374">
    <property type="entry name" value="DUF4364"/>
</dbReference>
<gene>
    <name evidence="1" type="ORF">HXM93_02415</name>
</gene>
<reference evidence="1" key="1">
    <citation type="submission" date="2020-04" db="EMBL/GenBank/DDBJ databases">
        <title>Deep metagenomics examines the oral microbiome during advanced dental caries in children, revealing novel taxa and co-occurrences with host molecules.</title>
        <authorList>
            <person name="Baker J.L."/>
            <person name="Morton J.T."/>
            <person name="Dinis M."/>
            <person name="Alvarez R."/>
            <person name="Tran N.C."/>
            <person name="Knight R."/>
            <person name="Edlund A."/>
        </authorList>
    </citation>
    <scope>NUCLEOTIDE SEQUENCE</scope>
    <source>
        <strain evidence="1">JCVI_24_bin.2</strain>
    </source>
</reference>
<dbReference type="EMBL" id="JABZRD010000107">
    <property type="protein sequence ID" value="MBF1283375.1"/>
    <property type="molecule type" value="Genomic_DNA"/>
</dbReference>
<dbReference type="Pfam" id="PF14277">
    <property type="entry name" value="DUF4364"/>
    <property type="match status" value="1"/>
</dbReference>
<name>A0A930DRK3_9FIRM</name>